<evidence type="ECO:0000313" key="1">
    <source>
        <dbReference type="EMBL" id="KAI4323135.1"/>
    </source>
</evidence>
<comment type="caution">
    <text evidence="1">The sequence shown here is derived from an EMBL/GenBank/DDBJ whole genome shotgun (WGS) entry which is preliminary data.</text>
</comment>
<dbReference type="EMBL" id="CM039434">
    <property type="protein sequence ID" value="KAI4323135.1"/>
    <property type="molecule type" value="Genomic_DNA"/>
</dbReference>
<evidence type="ECO:0000313" key="2">
    <source>
        <dbReference type="Proteomes" id="UP000828941"/>
    </source>
</evidence>
<organism evidence="1 2">
    <name type="scientific">Bauhinia variegata</name>
    <name type="common">Purple orchid tree</name>
    <name type="synonym">Phanera variegata</name>
    <dbReference type="NCBI Taxonomy" id="167791"/>
    <lineage>
        <taxon>Eukaryota</taxon>
        <taxon>Viridiplantae</taxon>
        <taxon>Streptophyta</taxon>
        <taxon>Embryophyta</taxon>
        <taxon>Tracheophyta</taxon>
        <taxon>Spermatophyta</taxon>
        <taxon>Magnoliopsida</taxon>
        <taxon>eudicotyledons</taxon>
        <taxon>Gunneridae</taxon>
        <taxon>Pentapetalae</taxon>
        <taxon>rosids</taxon>
        <taxon>fabids</taxon>
        <taxon>Fabales</taxon>
        <taxon>Fabaceae</taxon>
        <taxon>Cercidoideae</taxon>
        <taxon>Cercideae</taxon>
        <taxon>Bauhiniinae</taxon>
        <taxon>Bauhinia</taxon>
    </lineage>
</organism>
<sequence>MSPDGSMAMTRGHGQWDMDRGQEMANVATCYANSAAAEDGGRLPSLPQSDDIEGSLENSADPIVPESFEEQMMLAMAVSLAEARAMPSGQAGSWQ</sequence>
<proteinExistence type="predicted"/>
<gene>
    <name evidence="1" type="ORF">L6164_022765</name>
</gene>
<keyword evidence="2" id="KW-1185">Reference proteome</keyword>
<name>A0ACB9MJI7_BAUVA</name>
<dbReference type="Proteomes" id="UP000828941">
    <property type="component" value="Chromosome 9"/>
</dbReference>
<protein>
    <submittedName>
        <fullName evidence="1">Uncharacterized protein</fullName>
    </submittedName>
</protein>
<reference evidence="1 2" key="1">
    <citation type="journal article" date="2022" name="DNA Res.">
        <title>Chromosomal-level genome assembly of the orchid tree Bauhinia variegata (Leguminosae; Cercidoideae) supports the allotetraploid origin hypothesis of Bauhinia.</title>
        <authorList>
            <person name="Zhong Y."/>
            <person name="Chen Y."/>
            <person name="Zheng D."/>
            <person name="Pang J."/>
            <person name="Liu Y."/>
            <person name="Luo S."/>
            <person name="Meng S."/>
            <person name="Qian L."/>
            <person name="Wei D."/>
            <person name="Dai S."/>
            <person name="Zhou R."/>
        </authorList>
    </citation>
    <scope>NUCLEOTIDE SEQUENCE [LARGE SCALE GENOMIC DNA]</scope>
    <source>
        <strain evidence="1">BV-YZ2020</strain>
    </source>
</reference>
<accession>A0ACB9MJI7</accession>